<dbReference type="Gene3D" id="3.40.50.300">
    <property type="entry name" value="P-loop containing nucleotide triphosphate hydrolases"/>
    <property type="match status" value="2"/>
</dbReference>
<evidence type="ECO:0000313" key="4">
    <source>
        <dbReference type="Proteomes" id="UP000680365"/>
    </source>
</evidence>
<dbReference type="PANTHER" id="PTHR30121:SF6">
    <property type="entry name" value="SLR6007 PROTEIN"/>
    <property type="match status" value="1"/>
</dbReference>
<dbReference type="CDD" id="cd01127">
    <property type="entry name" value="TrwB_TraG_TraD_VirD4"/>
    <property type="match status" value="1"/>
</dbReference>
<dbReference type="Pfam" id="PF26449">
    <property type="entry name" value="DUF8128"/>
    <property type="match status" value="1"/>
</dbReference>
<gene>
    <name evidence="3" type="ORF">VAMP_33n51</name>
</gene>
<reference evidence="3 4" key="1">
    <citation type="journal article" date="2021" name="Nat. Commun.">
        <title>Reductive evolution and unique predatory mode in the CPR bacterium Vampirococcus lugosii.</title>
        <authorList>
            <person name="Moreira D."/>
            <person name="Zivanovic Y."/>
            <person name="Lopez-Archilla A.I."/>
            <person name="Iniesto M."/>
            <person name="Lopez-Garcia P."/>
        </authorList>
    </citation>
    <scope>NUCLEOTIDE SEQUENCE [LARGE SCALE GENOMIC DNA]</scope>
    <source>
        <strain evidence="3">Chiprana</strain>
    </source>
</reference>
<dbReference type="Proteomes" id="UP000680365">
    <property type="component" value="Unassembled WGS sequence"/>
</dbReference>
<organism evidence="3 4">
    <name type="scientific">Candidatus Vampirococcus lugosii</name>
    <dbReference type="NCBI Taxonomy" id="2789015"/>
    <lineage>
        <taxon>Bacteria</taxon>
        <taxon>Candidatus Absconditibacteriota</taxon>
        <taxon>Vampirococcus</taxon>
    </lineage>
</organism>
<evidence type="ECO:0000259" key="2">
    <source>
        <dbReference type="Pfam" id="PF26449"/>
    </source>
</evidence>
<keyword evidence="3" id="KW-0547">Nucleotide-binding</keyword>
<dbReference type="InterPro" id="IPR027417">
    <property type="entry name" value="P-loop_NTPase"/>
</dbReference>
<dbReference type="InterPro" id="IPR051162">
    <property type="entry name" value="T4SS_component"/>
</dbReference>
<keyword evidence="3" id="KW-0067">ATP-binding</keyword>
<dbReference type="InterPro" id="IPR058441">
    <property type="entry name" value="DUF8128"/>
</dbReference>
<protein>
    <submittedName>
        <fullName evidence="3">Archaeal DNA helicase HerA or a related bacterial ATPase</fullName>
    </submittedName>
</protein>
<keyword evidence="3" id="KW-0347">Helicase</keyword>
<keyword evidence="4" id="KW-1185">Reference proteome</keyword>
<dbReference type="EMBL" id="JAEDAM010000019">
    <property type="protein sequence ID" value="MBS8121860.1"/>
    <property type="molecule type" value="Genomic_DNA"/>
</dbReference>
<evidence type="ECO:0000313" key="3">
    <source>
        <dbReference type="EMBL" id="MBS8121860.1"/>
    </source>
</evidence>
<proteinExistence type="predicted"/>
<feature type="compositionally biased region" description="Basic and acidic residues" evidence="1">
    <location>
        <begin position="208"/>
        <end position="217"/>
    </location>
</feature>
<feature type="domain" description="DUF8128" evidence="2">
    <location>
        <begin position="35"/>
        <end position="334"/>
    </location>
</feature>
<dbReference type="PANTHER" id="PTHR30121">
    <property type="entry name" value="UNCHARACTERIZED PROTEIN YJGR-RELATED"/>
    <property type="match status" value="1"/>
</dbReference>
<accession>A0ABS5QKX6</accession>
<dbReference type="GO" id="GO:0004386">
    <property type="term" value="F:helicase activity"/>
    <property type="evidence" value="ECO:0007669"/>
    <property type="project" value="UniProtKB-KW"/>
</dbReference>
<sequence length="782" mass="88932">MKKKNILKKADDIRFIQVKISSNNSEGTDQTSSMKQNIEIMNQLYKNLGSVYSGDYMSTKFGQNFIVLEMIVEKEMINYIMGIPQDYVESFEKLISSFYPGSVVDKISQNKILNAGNCVSAGDIVLSKSDTLPIKIYDDFEADPIDSILSSFSKTNWDEKLILQFVISPLSDGEQSNFSKAVEACKTSKKKSIFGLIKKIFDFNSDEGESKGEEKSKYTSSQTQDIDKKGEGEFFNVKIRTLAISPDQNRADKFLRDIQRSLSQYNYAGLNKLSVKKPKNLDDFLYNFIYKSPISLQTNIRNILKTEKGHIFSIKELSSLYHFPHSKFNKNPRIRWQNFKIVPAPDTIPSDGLYIGNNLYSGVNKKIRVKPEDRFRHFYCIGQTGTGKSTMLTVQAKDDLINGRGFCMIDPHGDLCESLLGYFPKERINDLIYFDAADFQNPIGLNAFEAENEEQKDVVVSDLVDMFVNLYGHEIFGPRIQDYFRNGALTLMDQPDGGTMVEIVRLFADEAFQKTKLKNVKNPVVRNWWEKTYAAMGDREKAEAIPFFQAKFGQFTTTPILRNIIGQTESSFKMSQVMQENKVLLVNLSKGKLGEINSELIGRIITTQVKVAALQRASMPENERIPFYLYIDEFQNYVSQSIESILSEARKYKLGLTVAHQYIDQLRSHGLGGDLDLSKAIFGNVGSIMAYKVGPEDAEFLERVFAPEFSKSDLVNMDKYKGVMRLSVDSQPTKPFSIATLNPFTPFINSPEKIKVIKEISSLKWGRKKELVEKEIYYKVGV</sequence>
<keyword evidence="3" id="KW-0378">Hydrolase</keyword>
<evidence type="ECO:0000256" key="1">
    <source>
        <dbReference type="SAM" id="MobiDB-lite"/>
    </source>
</evidence>
<name>A0ABS5QKX6_9BACT</name>
<feature type="region of interest" description="Disordered" evidence="1">
    <location>
        <begin position="206"/>
        <end position="225"/>
    </location>
</feature>
<comment type="caution">
    <text evidence="3">The sequence shown here is derived from an EMBL/GenBank/DDBJ whole genome shotgun (WGS) entry which is preliminary data.</text>
</comment>
<dbReference type="SUPFAM" id="SSF52540">
    <property type="entry name" value="P-loop containing nucleoside triphosphate hydrolases"/>
    <property type="match status" value="1"/>
</dbReference>
<dbReference type="RefSeq" id="WP_213348765.1">
    <property type="nucleotide sequence ID" value="NZ_JAEDAM010000019.1"/>
</dbReference>